<keyword evidence="2" id="KW-0325">Glycoprotein</keyword>
<dbReference type="AlphaFoldDB" id="A0A4W5KLC3"/>
<keyword evidence="5" id="KW-1185">Reference proteome</keyword>
<dbReference type="PROSITE" id="PS51233">
    <property type="entry name" value="VWFD"/>
    <property type="match status" value="1"/>
</dbReference>
<dbReference type="SUPFAM" id="SSF57603">
    <property type="entry name" value="FnI-like domain"/>
    <property type="match status" value="1"/>
</dbReference>
<reference evidence="5" key="1">
    <citation type="submission" date="2018-06" db="EMBL/GenBank/DDBJ databases">
        <title>Genome assembly of Danube salmon.</title>
        <authorList>
            <person name="Macqueen D.J."/>
            <person name="Gundappa M.K."/>
        </authorList>
    </citation>
    <scope>NUCLEOTIDE SEQUENCE [LARGE SCALE GENOMIC DNA]</scope>
</reference>
<accession>A0A4W5KLC3</accession>
<evidence type="ECO:0000256" key="2">
    <source>
        <dbReference type="ARBA" id="ARBA00023180"/>
    </source>
</evidence>
<evidence type="ECO:0000313" key="4">
    <source>
        <dbReference type="Ensembl" id="ENSHHUP00000011210.1"/>
    </source>
</evidence>
<dbReference type="Pfam" id="PF00094">
    <property type="entry name" value="VWD"/>
    <property type="match status" value="1"/>
</dbReference>
<organism evidence="4 5">
    <name type="scientific">Hucho hucho</name>
    <name type="common">huchen</name>
    <dbReference type="NCBI Taxonomy" id="62062"/>
    <lineage>
        <taxon>Eukaryota</taxon>
        <taxon>Metazoa</taxon>
        <taxon>Chordata</taxon>
        <taxon>Craniata</taxon>
        <taxon>Vertebrata</taxon>
        <taxon>Euteleostomi</taxon>
        <taxon>Actinopterygii</taxon>
        <taxon>Neopterygii</taxon>
        <taxon>Teleostei</taxon>
        <taxon>Protacanthopterygii</taxon>
        <taxon>Salmoniformes</taxon>
        <taxon>Salmonidae</taxon>
        <taxon>Salmoninae</taxon>
        <taxon>Hucho</taxon>
    </lineage>
</organism>
<dbReference type="GeneTree" id="ENSGT00940000162219"/>
<dbReference type="Proteomes" id="UP000314982">
    <property type="component" value="Unassembled WGS sequence"/>
</dbReference>
<dbReference type="InterPro" id="IPR001846">
    <property type="entry name" value="VWF_type-D"/>
</dbReference>
<sequence length="98" mass="10607">LNVLNAFLIGTVFDDITQTGCVAVNRCSCLHNGQSYQPGQSFSRTCHKCTCKQGQWDCMDLDCPATCSIVGGSHITTYDGKAYTFHGDCSYVLSKVGI</sequence>
<feature type="domain" description="VWFD" evidence="3">
    <location>
        <begin position="65"/>
        <end position="98"/>
    </location>
</feature>
<dbReference type="PANTHER" id="PTHR11339:SF386">
    <property type="entry name" value="HEMOLECTIN, ISOFORM A"/>
    <property type="match status" value="1"/>
</dbReference>
<proteinExistence type="predicted"/>
<evidence type="ECO:0000259" key="3">
    <source>
        <dbReference type="PROSITE" id="PS51233"/>
    </source>
</evidence>
<dbReference type="SMART" id="SM00215">
    <property type="entry name" value="VWC_out"/>
    <property type="match status" value="1"/>
</dbReference>
<dbReference type="Gene3D" id="2.10.70.10">
    <property type="entry name" value="Complement Module, domain 1"/>
    <property type="match status" value="1"/>
</dbReference>
<keyword evidence="1" id="KW-1015">Disulfide bond</keyword>
<dbReference type="GO" id="GO:0031012">
    <property type="term" value="C:extracellular matrix"/>
    <property type="evidence" value="ECO:0007669"/>
    <property type="project" value="TreeGrafter"/>
</dbReference>
<dbReference type="STRING" id="62062.ENSHHUP00000011210"/>
<dbReference type="GO" id="GO:0005615">
    <property type="term" value="C:extracellular space"/>
    <property type="evidence" value="ECO:0007669"/>
    <property type="project" value="TreeGrafter"/>
</dbReference>
<dbReference type="InterPro" id="IPR001007">
    <property type="entry name" value="VWF_dom"/>
</dbReference>
<name>A0A4W5KLC3_9TELE</name>
<evidence type="ECO:0000313" key="5">
    <source>
        <dbReference type="Proteomes" id="UP000314982"/>
    </source>
</evidence>
<reference evidence="4" key="3">
    <citation type="submission" date="2025-09" db="UniProtKB">
        <authorList>
            <consortium name="Ensembl"/>
        </authorList>
    </citation>
    <scope>IDENTIFICATION</scope>
</reference>
<dbReference type="Ensembl" id="ENSHHUT00000011561.1">
    <property type="protein sequence ID" value="ENSHHUP00000011210.1"/>
    <property type="gene ID" value="ENSHHUG00000006853.1"/>
</dbReference>
<evidence type="ECO:0000256" key="1">
    <source>
        <dbReference type="ARBA" id="ARBA00023157"/>
    </source>
</evidence>
<reference evidence="4" key="2">
    <citation type="submission" date="2025-08" db="UniProtKB">
        <authorList>
            <consortium name="Ensembl"/>
        </authorList>
    </citation>
    <scope>IDENTIFICATION</scope>
</reference>
<protein>
    <recommendedName>
        <fullName evidence="3">VWFD domain-containing protein</fullName>
    </recommendedName>
</protein>
<dbReference type="PANTHER" id="PTHR11339">
    <property type="entry name" value="EXTRACELLULAR MATRIX GLYCOPROTEIN RELATED"/>
    <property type="match status" value="1"/>
</dbReference>
<dbReference type="InterPro" id="IPR050780">
    <property type="entry name" value="Mucin_vWF_Thrombospondin_sf"/>
</dbReference>